<feature type="domain" description="Major facilitator superfamily (MFS) profile" evidence="7">
    <location>
        <begin position="8"/>
        <end position="450"/>
    </location>
</feature>
<evidence type="ECO:0000256" key="6">
    <source>
        <dbReference type="SAM" id="Phobius"/>
    </source>
</evidence>
<organism evidence="8 9">
    <name type="scientific">Ohtaekwangia kribbensis</name>
    <dbReference type="NCBI Taxonomy" id="688913"/>
    <lineage>
        <taxon>Bacteria</taxon>
        <taxon>Pseudomonadati</taxon>
        <taxon>Bacteroidota</taxon>
        <taxon>Cytophagia</taxon>
        <taxon>Cytophagales</taxon>
        <taxon>Fulvivirgaceae</taxon>
        <taxon>Ohtaekwangia</taxon>
    </lineage>
</organism>
<dbReference type="SUPFAM" id="SSF103473">
    <property type="entry name" value="MFS general substrate transporter"/>
    <property type="match status" value="1"/>
</dbReference>
<evidence type="ECO:0000313" key="9">
    <source>
        <dbReference type="Proteomes" id="UP001597112"/>
    </source>
</evidence>
<name>A0ABW3K0C6_9BACT</name>
<feature type="transmembrane region" description="Helical" evidence="6">
    <location>
        <begin position="392"/>
        <end position="415"/>
    </location>
</feature>
<dbReference type="InterPro" id="IPR011701">
    <property type="entry name" value="MFS"/>
</dbReference>
<feature type="transmembrane region" description="Helical" evidence="6">
    <location>
        <begin position="164"/>
        <end position="183"/>
    </location>
</feature>
<feature type="transmembrane region" description="Helical" evidence="6">
    <location>
        <begin position="195"/>
        <end position="213"/>
    </location>
</feature>
<feature type="transmembrane region" description="Helical" evidence="6">
    <location>
        <begin position="133"/>
        <end position="158"/>
    </location>
</feature>
<sequence>MDSRKKIILLVACTAVLFEALDIAIINLAMPLVRADFGLDNSTVQWLQTVYILSYGGFMIVGGKLADLAGRKKIFMIGAALFLTTSLGAALSFTFEQLMMFRLVQGIGAAFVMPSALSIITHTFEEGPARSKAIGIFSAFAAIGSGTGLSVGGIIATYSGWQGVFFINVPVIAITLCIGYIYIPADARVQQKNRADIFSAVILTLGIMLLSYFVHELMHFGDYPVMMTAMLLCIIAAMYIFISRNQKRKDPLIDFSIFRSALPLQGNIASVFLGAFFTSYLFILSLVLQQNMQYDTATAGLLLLPFSILSVMVGKFLIPVLVRKMPVQQSSLLGMSTMLLGGILLIVVLTTGYPLIILLLSVACVTGIGIAVTYTSLTVMAMHGIPQQHHGLASSVATTAYFFGGGLGLSILGPFLELSVSEGSINILPAICLTLFAAAGVMYLLLNKRAVAIAA</sequence>
<dbReference type="PANTHER" id="PTHR42718">
    <property type="entry name" value="MAJOR FACILITATOR SUPERFAMILY MULTIDRUG TRANSPORTER MFSC"/>
    <property type="match status" value="1"/>
</dbReference>
<feature type="transmembrane region" description="Helical" evidence="6">
    <location>
        <begin position="264"/>
        <end position="287"/>
    </location>
</feature>
<feature type="transmembrane region" description="Helical" evidence="6">
    <location>
        <begin position="74"/>
        <end position="93"/>
    </location>
</feature>
<dbReference type="Proteomes" id="UP001597112">
    <property type="component" value="Unassembled WGS sequence"/>
</dbReference>
<dbReference type="PROSITE" id="PS00216">
    <property type="entry name" value="SUGAR_TRANSPORT_1"/>
    <property type="match status" value="1"/>
</dbReference>
<evidence type="ECO:0000313" key="8">
    <source>
        <dbReference type="EMBL" id="MFD0999693.1"/>
    </source>
</evidence>
<dbReference type="Gene3D" id="1.20.1250.20">
    <property type="entry name" value="MFS general substrate transporter like domains"/>
    <property type="match status" value="1"/>
</dbReference>
<dbReference type="PANTHER" id="PTHR42718:SF9">
    <property type="entry name" value="MAJOR FACILITATOR SUPERFAMILY MULTIDRUG TRANSPORTER MFSC"/>
    <property type="match status" value="1"/>
</dbReference>
<dbReference type="PRINTS" id="PR01036">
    <property type="entry name" value="TCRTETB"/>
</dbReference>
<dbReference type="Gene3D" id="1.20.1720.10">
    <property type="entry name" value="Multidrug resistance protein D"/>
    <property type="match status" value="1"/>
</dbReference>
<evidence type="ECO:0000256" key="3">
    <source>
        <dbReference type="ARBA" id="ARBA00022692"/>
    </source>
</evidence>
<feature type="transmembrane region" description="Helical" evidence="6">
    <location>
        <begin position="225"/>
        <end position="243"/>
    </location>
</feature>
<dbReference type="InterPro" id="IPR020846">
    <property type="entry name" value="MFS_dom"/>
</dbReference>
<evidence type="ECO:0000256" key="5">
    <source>
        <dbReference type="ARBA" id="ARBA00023136"/>
    </source>
</evidence>
<keyword evidence="4 6" id="KW-1133">Transmembrane helix</keyword>
<keyword evidence="9" id="KW-1185">Reference proteome</keyword>
<evidence type="ECO:0000256" key="1">
    <source>
        <dbReference type="ARBA" id="ARBA00004141"/>
    </source>
</evidence>
<dbReference type="InterPro" id="IPR036259">
    <property type="entry name" value="MFS_trans_sf"/>
</dbReference>
<dbReference type="CDD" id="cd17321">
    <property type="entry name" value="MFS_MMR_MDR_like"/>
    <property type="match status" value="1"/>
</dbReference>
<dbReference type="EMBL" id="JBHTKA010000002">
    <property type="protein sequence ID" value="MFD0999693.1"/>
    <property type="molecule type" value="Genomic_DNA"/>
</dbReference>
<reference evidence="9" key="1">
    <citation type="journal article" date="2019" name="Int. J. Syst. Evol. Microbiol.">
        <title>The Global Catalogue of Microorganisms (GCM) 10K type strain sequencing project: providing services to taxonomists for standard genome sequencing and annotation.</title>
        <authorList>
            <consortium name="The Broad Institute Genomics Platform"/>
            <consortium name="The Broad Institute Genome Sequencing Center for Infectious Disease"/>
            <person name="Wu L."/>
            <person name="Ma J."/>
        </authorList>
    </citation>
    <scope>NUCLEOTIDE SEQUENCE [LARGE SCALE GENOMIC DNA]</scope>
    <source>
        <strain evidence="9">CCUG 58938</strain>
    </source>
</reference>
<evidence type="ECO:0000256" key="4">
    <source>
        <dbReference type="ARBA" id="ARBA00022989"/>
    </source>
</evidence>
<comment type="subcellular location">
    <subcellularLocation>
        <location evidence="1">Membrane</location>
        <topology evidence="1">Multi-pass membrane protein</topology>
    </subcellularLocation>
</comment>
<protein>
    <submittedName>
        <fullName evidence="8">MFS transporter</fullName>
    </submittedName>
</protein>
<keyword evidence="5 6" id="KW-0472">Membrane</keyword>
<evidence type="ECO:0000256" key="2">
    <source>
        <dbReference type="ARBA" id="ARBA00022448"/>
    </source>
</evidence>
<dbReference type="PROSITE" id="PS50850">
    <property type="entry name" value="MFS"/>
    <property type="match status" value="1"/>
</dbReference>
<keyword evidence="3 6" id="KW-0812">Transmembrane</keyword>
<feature type="transmembrane region" description="Helical" evidence="6">
    <location>
        <begin position="427"/>
        <end position="446"/>
    </location>
</feature>
<feature type="transmembrane region" description="Helical" evidence="6">
    <location>
        <begin position="99"/>
        <end position="121"/>
    </location>
</feature>
<feature type="transmembrane region" description="Helical" evidence="6">
    <location>
        <begin position="45"/>
        <end position="62"/>
    </location>
</feature>
<feature type="transmembrane region" description="Helical" evidence="6">
    <location>
        <begin position="330"/>
        <end position="349"/>
    </location>
</feature>
<feature type="transmembrane region" description="Helical" evidence="6">
    <location>
        <begin position="299"/>
        <end position="318"/>
    </location>
</feature>
<proteinExistence type="predicted"/>
<keyword evidence="2" id="KW-0813">Transport</keyword>
<evidence type="ECO:0000259" key="7">
    <source>
        <dbReference type="PROSITE" id="PS50850"/>
    </source>
</evidence>
<dbReference type="RefSeq" id="WP_377578607.1">
    <property type="nucleotide sequence ID" value="NZ_JBHTKA010000002.1"/>
</dbReference>
<gene>
    <name evidence="8" type="ORF">ACFQ21_10260</name>
</gene>
<comment type="caution">
    <text evidence="8">The sequence shown here is derived from an EMBL/GenBank/DDBJ whole genome shotgun (WGS) entry which is preliminary data.</text>
</comment>
<dbReference type="Pfam" id="PF07690">
    <property type="entry name" value="MFS_1"/>
    <property type="match status" value="1"/>
</dbReference>
<feature type="transmembrane region" description="Helical" evidence="6">
    <location>
        <begin position="355"/>
        <end position="380"/>
    </location>
</feature>
<accession>A0ABW3K0C6</accession>
<dbReference type="InterPro" id="IPR005829">
    <property type="entry name" value="Sugar_transporter_CS"/>
</dbReference>